<keyword evidence="4" id="KW-0804">Transcription</keyword>
<dbReference type="FunFam" id="4.10.280.10:FF:000059">
    <property type="entry name" value="transcription factor UNE10 isoform X1"/>
    <property type="match status" value="1"/>
</dbReference>
<evidence type="ECO:0000259" key="7">
    <source>
        <dbReference type="PROSITE" id="PS50888"/>
    </source>
</evidence>
<evidence type="ECO:0000313" key="9">
    <source>
        <dbReference type="Proteomes" id="UP000634136"/>
    </source>
</evidence>
<dbReference type="PANTHER" id="PTHR45855:SF12">
    <property type="entry name" value="TRANSCRIPTION FACTOR PIF7-LIKE ISOFORM X1"/>
    <property type="match status" value="1"/>
</dbReference>
<dbReference type="PROSITE" id="PS50888">
    <property type="entry name" value="BHLH"/>
    <property type="match status" value="1"/>
</dbReference>
<feature type="region of interest" description="Disordered" evidence="6">
    <location>
        <begin position="1"/>
        <end position="24"/>
    </location>
</feature>
<keyword evidence="3" id="KW-0238">DNA-binding</keyword>
<dbReference type="InterPro" id="IPR047265">
    <property type="entry name" value="PIF1-like_bHLH"/>
</dbReference>
<dbReference type="AlphaFoldDB" id="A0A834SN27"/>
<dbReference type="SUPFAM" id="SSF47459">
    <property type="entry name" value="HLH, helix-loop-helix DNA-binding domain"/>
    <property type="match status" value="1"/>
</dbReference>
<dbReference type="CDD" id="cd11445">
    <property type="entry name" value="bHLH_AtPIF_like"/>
    <property type="match status" value="1"/>
</dbReference>
<feature type="compositionally biased region" description="Basic and acidic residues" evidence="6">
    <location>
        <begin position="460"/>
        <end position="469"/>
    </location>
</feature>
<feature type="domain" description="BHLH" evidence="7">
    <location>
        <begin position="453"/>
        <end position="502"/>
    </location>
</feature>
<feature type="compositionally biased region" description="Low complexity" evidence="6">
    <location>
        <begin position="321"/>
        <end position="333"/>
    </location>
</feature>
<keyword evidence="2" id="KW-0805">Transcription regulation</keyword>
<gene>
    <name evidence="8" type="ORF">G2W53_038392</name>
</gene>
<feature type="region of interest" description="Disordered" evidence="6">
    <location>
        <begin position="407"/>
        <end position="469"/>
    </location>
</feature>
<organism evidence="8 9">
    <name type="scientific">Senna tora</name>
    <dbReference type="NCBI Taxonomy" id="362788"/>
    <lineage>
        <taxon>Eukaryota</taxon>
        <taxon>Viridiplantae</taxon>
        <taxon>Streptophyta</taxon>
        <taxon>Embryophyta</taxon>
        <taxon>Tracheophyta</taxon>
        <taxon>Spermatophyta</taxon>
        <taxon>Magnoliopsida</taxon>
        <taxon>eudicotyledons</taxon>
        <taxon>Gunneridae</taxon>
        <taxon>Pentapetalae</taxon>
        <taxon>rosids</taxon>
        <taxon>fabids</taxon>
        <taxon>Fabales</taxon>
        <taxon>Fabaceae</taxon>
        <taxon>Caesalpinioideae</taxon>
        <taxon>Cassia clade</taxon>
        <taxon>Senna</taxon>
    </lineage>
</organism>
<feature type="region of interest" description="Disordered" evidence="6">
    <location>
        <begin position="61"/>
        <end position="112"/>
    </location>
</feature>
<dbReference type="Pfam" id="PF00010">
    <property type="entry name" value="HLH"/>
    <property type="match status" value="1"/>
</dbReference>
<dbReference type="Gene3D" id="4.10.280.10">
    <property type="entry name" value="Helix-loop-helix DNA-binding domain"/>
    <property type="match status" value="1"/>
</dbReference>
<feature type="region of interest" description="Disordered" evidence="6">
    <location>
        <begin position="313"/>
        <end position="343"/>
    </location>
</feature>
<keyword evidence="9" id="KW-1185">Reference proteome</keyword>
<dbReference type="SMART" id="SM00353">
    <property type="entry name" value="HLH"/>
    <property type="match status" value="1"/>
</dbReference>
<accession>A0A834SN27</accession>
<keyword evidence="5" id="KW-0539">Nucleus</keyword>
<protein>
    <submittedName>
        <fullName evidence="8">Transcription factor UNE10-like isoform X3</fullName>
    </submittedName>
</protein>
<evidence type="ECO:0000256" key="4">
    <source>
        <dbReference type="ARBA" id="ARBA00023163"/>
    </source>
</evidence>
<reference evidence="8" key="1">
    <citation type="submission" date="2020-09" db="EMBL/GenBank/DDBJ databases">
        <title>Genome-Enabled Discovery of Anthraquinone Biosynthesis in Senna tora.</title>
        <authorList>
            <person name="Kang S.-H."/>
            <person name="Pandey R.P."/>
            <person name="Lee C.-M."/>
            <person name="Sim J.-S."/>
            <person name="Jeong J.-T."/>
            <person name="Choi B.-S."/>
            <person name="Jung M."/>
            <person name="Ginzburg D."/>
            <person name="Zhao K."/>
            <person name="Won S.Y."/>
            <person name="Oh T.-J."/>
            <person name="Yu Y."/>
            <person name="Kim N.-H."/>
            <person name="Lee O.R."/>
            <person name="Lee T.-H."/>
            <person name="Bashyal P."/>
            <person name="Kim T.-S."/>
            <person name="Lee W.-H."/>
            <person name="Kawkins C."/>
            <person name="Kim C.-K."/>
            <person name="Kim J.S."/>
            <person name="Ahn B.O."/>
            <person name="Rhee S.Y."/>
            <person name="Sohng J.K."/>
        </authorList>
    </citation>
    <scope>NUCLEOTIDE SEQUENCE</scope>
    <source>
        <tissue evidence="8">Leaf</tissue>
    </source>
</reference>
<dbReference type="InterPro" id="IPR011598">
    <property type="entry name" value="bHLH_dom"/>
</dbReference>
<dbReference type="InterPro" id="IPR031066">
    <property type="entry name" value="bHLH_ALC-like_plant"/>
</dbReference>
<proteinExistence type="predicted"/>
<dbReference type="PANTHER" id="PTHR45855">
    <property type="entry name" value="TRANSCRIPTION FACTOR PIF1-RELATED"/>
    <property type="match status" value="1"/>
</dbReference>
<dbReference type="EMBL" id="JAAIUW010000012">
    <property type="protein sequence ID" value="KAF7806231.1"/>
    <property type="molecule type" value="Genomic_DNA"/>
</dbReference>
<dbReference type="OrthoDB" id="71302at2759"/>
<evidence type="ECO:0000313" key="8">
    <source>
        <dbReference type="EMBL" id="KAF7806231.1"/>
    </source>
</evidence>
<sequence>MENKLKQRRVSFSDHPAEEEEGFLRQKIEDDGIIRDNEHGTAIAAAVFAIHSQEQRKLLKMMREGSVSSRTPTMRRQEESISRRPSFGRSSKKKSFGQDQEGSFPVRLSSAVQSPRHISPLAGFQKQKESHIPIPIQCNNTNYSRAESWKKAKIEKIQKRYEKIKFKILFWESEKKMKAKLHMDRKKKMKAPNLTANLSKLEDFDDTKAVNQGIRTELPIHFISSLMILSCHRLMISLFPCFSDTVATDFISNFPFWSNYEVAELTWENGQLAMHGLGGLQPSAQTKPTWGRAHDTLESIVQQATCQNQKSNFTMPQQDHTTPTSISSTIAPSGRTIENSGQAQTVPILTRKRRLSDSSYCGGRSFCSNNNILEECDPGSGGCASASATFCRDKDNDTTMMTWASLESGRSLKSSKTLEEDSPSHCGSENPDQEEDRDTKVETGRSTSTRRNRAAAIHNQSERRRRDRINQRMKALQRLVPNASKTDKASMLDEVIEYLKQLQAQIQMMSMRNMPHQQMMMMPLAMQQQQLQMSMLARMGLGLGLGMGMLNMNTMAAAPTAPPPSLPQLTVGAPAIAPSFMMPSLLQAHAPIKPEPASAATTSASVSLPDPYSTILSQSVNMDIFNSMAALYQQQMRQKNQAMSSKSQQHHGKGD</sequence>
<feature type="compositionally biased region" description="Polar residues" evidence="6">
    <location>
        <begin position="636"/>
        <end position="647"/>
    </location>
</feature>
<evidence type="ECO:0000256" key="2">
    <source>
        <dbReference type="ARBA" id="ARBA00023015"/>
    </source>
</evidence>
<dbReference type="GO" id="GO:0005634">
    <property type="term" value="C:nucleus"/>
    <property type="evidence" value="ECO:0007669"/>
    <property type="project" value="UniProtKB-SubCell"/>
</dbReference>
<comment type="subcellular location">
    <subcellularLocation>
        <location evidence="1">Nucleus</location>
    </subcellularLocation>
</comment>
<evidence type="ECO:0000256" key="6">
    <source>
        <dbReference type="SAM" id="MobiDB-lite"/>
    </source>
</evidence>
<name>A0A834SN27_9FABA</name>
<evidence type="ECO:0000256" key="1">
    <source>
        <dbReference type="ARBA" id="ARBA00004123"/>
    </source>
</evidence>
<dbReference type="InterPro" id="IPR036638">
    <property type="entry name" value="HLH_DNA-bd_sf"/>
</dbReference>
<comment type="caution">
    <text evidence="8">The sequence shown here is derived from an EMBL/GenBank/DDBJ whole genome shotgun (WGS) entry which is preliminary data.</text>
</comment>
<evidence type="ECO:0000256" key="3">
    <source>
        <dbReference type="ARBA" id="ARBA00023125"/>
    </source>
</evidence>
<dbReference type="GO" id="GO:0003677">
    <property type="term" value="F:DNA binding"/>
    <property type="evidence" value="ECO:0007669"/>
    <property type="project" value="UniProtKB-KW"/>
</dbReference>
<dbReference type="Proteomes" id="UP000634136">
    <property type="component" value="Unassembled WGS sequence"/>
</dbReference>
<feature type="region of interest" description="Disordered" evidence="6">
    <location>
        <begin position="636"/>
        <end position="655"/>
    </location>
</feature>
<evidence type="ECO:0000256" key="5">
    <source>
        <dbReference type="ARBA" id="ARBA00023242"/>
    </source>
</evidence>
<dbReference type="GO" id="GO:0046983">
    <property type="term" value="F:protein dimerization activity"/>
    <property type="evidence" value="ECO:0007669"/>
    <property type="project" value="InterPro"/>
</dbReference>